<gene>
    <name evidence="1" type="ordered locus">MAG1680</name>
</gene>
<name>A5IXV7_MYCAP</name>
<keyword evidence="2" id="KW-1185">Reference proteome</keyword>
<dbReference type="GeneID" id="93357929"/>
<dbReference type="EMBL" id="CU179680">
    <property type="protein sequence ID" value="CAL58866.1"/>
    <property type="molecule type" value="Genomic_DNA"/>
</dbReference>
<dbReference type="HOGENOM" id="CLU_572142_0_0_14"/>
<accession>A5IXV7</accession>
<dbReference type="Proteomes" id="UP000007065">
    <property type="component" value="Chromosome"/>
</dbReference>
<proteinExistence type="predicted"/>
<protein>
    <recommendedName>
        <fullName evidence="3">Lipoprotein</fullName>
    </recommendedName>
</protein>
<dbReference type="NCBIfam" id="NF045878">
    <property type="entry name" value="Mbov_0186_LP"/>
    <property type="match status" value="1"/>
</dbReference>
<sequence length="476" mass="55756">MARKLQRFSLSKKANISSCLGAITMSVLFSISTISCEDYYISSTEESFESQSKLFDFKLYEKKILQTLESTNTIEILGRKYNSFNAESEFKDRFKEVFYNFVKLINNFTYAANQEIPGIENEYISYLIYTINLYDWFYLKEIDNSKVVKEYNPKLTYTALTPGNIIYFSGIKYMKQLWDEEIKNDLPNLKNSSFKNLSAFLSKYVYDNSVKLESFVEREKSTRPRTEVNTGCKKYDEIYDFYPINYVPERVVYIEEYEYAKKLPENNNAALINNHRKFGIFDVKKESLIIDSKKVNALTFKFNKLYNLNDISVTADYNQNESGDLLNFIDINFAYRPKLMSFKEFFDFVKKIKFRKSNLLESEIGTGYIDLDKLLQPIAKISAEKFSVFNINTFDFGKSTRGNLASTATGNYGEQNNRKYDKNVFLDYINLLKLDPKSKNTELFITPESWNINDIHKKDWEQLLPNILKSLEKSSS</sequence>
<evidence type="ECO:0000313" key="2">
    <source>
        <dbReference type="Proteomes" id="UP000007065"/>
    </source>
</evidence>
<evidence type="ECO:0000313" key="1">
    <source>
        <dbReference type="EMBL" id="CAL58866.1"/>
    </source>
</evidence>
<dbReference type="AlphaFoldDB" id="A5IXV7"/>
<evidence type="ECO:0008006" key="3">
    <source>
        <dbReference type="Google" id="ProtNLM"/>
    </source>
</evidence>
<dbReference type="KEGG" id="maa:MAG1680"/>
<dbReference type="RefSeq" id="WP_011949348.1">
    <property type="nucleotide sequence ID" value="NC_009497.1"/>
</dbReference>
<reference evidence="2" key="1">
    <citation type="journal article" date="2007" name="PLoS Genet.">
        <title>Being pathogenic, plastic, and sexual while living with a nearly minimal bacterial genome.</title>
        <authorList>
            <person name="Sirand-Pugnet P."/>
            <person name="Lartigue C."/>
            <person name="Marenda M."/>
            <person name="Jacob D."/>
            <person name="Barre A."/>
            <person name="Barbe V."/>
            <person name="Schenowitz C."/>
            <person name="Mangenot S."/>
            <person name="Couloux A."/>
            <person name="Segurens B."/>
            <person name="de Daruvar A."/>
            <person name="Blanchard A."/>
            <person name="Citti C."/>
        </authorList>
    </citation>
    <scope>NUCLEOTIDE SEQUENCE [LARGE SCALE GENOMIC DNA]</scope>
    <source>
        <strain evidence="2">PG2</strain>
    </source>
</reference>
<organism evidence="1 2">
    <name type="scientific">Mycoplasmopsis agalactiae (strain NCTC 10123 / CIP 59.7 / PG2)</name>
    <name type="common">Mycoplasma agalactiae</name>
    <dbReference type="NCBI Taxonomy" id="347257"/>
    <lineage>
        <taxon>Bacteria</taxon>
        <taxon>Bacillati</taxon>
        <taxon>Mycoplasmatota</taxon>
        <taxon>Mycoplasmoidales</taxon>
        <taxon>Metamycoplasmataceae</taxon>
        <taxon>Mycoplasmopsis</taxon>
    </lineage>
</organism>